<gene>
    <name evidence="6" type="ORF">NXF25_007735</name>
</gene>
<evidence type="ECO:0000259" key="5">
    <source>
        <dbReference type="Pfam" id="PF00087"/>
    </source>
</evidence>
<evidence type="ECO:0000256" key="2">
    <source>
        <dbReference type="ARBA" id="ARBA00022525"/>
    </source>
</evidence>
<dbReference type="Gene3D" id="2.10.60.10">
    <property type="entry name" value="CD59"/>
    <property type="match status" value="1"/>
</dbReference>
<evidence type="ECO:0000313" key="7">
    <source>
        <dbReference type="Proteomes" id="UP001474421"/>
    </source>
</evidence>
<dbReference type="SUPFAM" id="SSF57302">
    <property type="entry name" value="Snake toxin-like"/>
    <property type="match status" value="1"/>
</dbReference>
<protein>
    <submittedName>
        <fullName evidence="6">LY6E: Lymphocyte antigen 6E</fullName>
    </submittedName>
</protein>
<dbReference type="GO" id="GO:0030550">
    <property type="term" value="F:acetylcholine receptor inhibitor activity"/>
    <property type="evidence" value="ECO:0007669"/>
    <property type="project" value="TreeGrafter"/>
</dbReference>
<evidence type="ECO:0000256" key="3">
    <source>
        <dbReference type="ARBA" id="ARBA00022729"/>
    </source>
</evidence>
<proteinExistence type="predicted"/>
<dbReference type="PANTHER" id="PTHR16983">
    <property type="entry name" value="UPAR/LY6 DOMAIN-CONTAINING PROTEIN"/>
    <property type="match status" value="1"/>
</dbReference>
<accession>A0AAW1BLP8</accession>
<comment type="subcellular location">
    <subcellularLocation>
        <location evidence="1">Secreted</location>
    </subcellularLocation>
</comment>
<dbReference type="InterPro" id="IPR035076">
    <property type="entry name" value="Toxin/TOLIP"/>
</dbReference>
<dbReference type="GO" id="GO:0005576">
    <property type="term" value="C:extracellular region"/>
    <property type="evidence" value="ECO:0007669"/>
    <property type="project" value="UniProtKB-SubCell"/>
</dbReference>
<keyword evidence="2" id="KW-0964">Secreted</keyword>
<reference evidence="6 7" key="1">
    <citation type="journal article" date="2024" name="Proc. Natl. Acad. Sci. U.S.A.">
        <title>The genetic regulatory architecture and epigenomic basis for age-related changes in rattlesnake venom.</title>
        <authorList>
            <person name="Hogan M.P."/>
            <person name="Holding M.L."/>
            <person name="Nystrom G.S."/>
            <person name="Colston T.J."/>
            <person name="Bartlett D.A."/>
            <person name="Mason A.J."/>
            <person name="Ellsworth S.A."/>
            <person name="Rautsaw R.M."/>
            <person name="Lawrence K.C."/>
            <person name="Strickland J.L."/>
            <person name="He B."/>
            <person name="Fraser P."/>
            <person name="Margres M.J."/>
            <person name="Gilbert D.M."/>
            <person name="Gibbs H.L."/>
            <person name="Parkinson C.L."/>
            <person name="Rokyta D.R."/>
        </authorList>
    </citation>
    <scope>NUCLEOTIDE SEQUENCE [LARGE SCALE GENOMIC DNA]</scope>
    <source>
        <strain evidence="6">DRR0105</strain>
    </source>
</reference>
<dbReference type="Proteomes" id="UP001474421">
    <property type="component" value="Unassembled WGS sequence"/>
</dbReference>
<dbReference type="EMBL" id="JAOTOJ010000003">
    <property type="protein sequence ID" value="KAK9402908.1"/>
    <property type="molecule type" value="Genomic_DNA"/>
</dbReference>
<dbReference type="PANTHER" id="PTHR16983:SF13">
    <property type="entry name" value="LYMPHOCYTE ANTIGEN 6E"/>
    <property type="match status" value="1"/>
</dbReference>
<feature type="domain" description="Snake toxin/toxin-like" evidence="5">
    <location>
        <begin position="36"/>
        <end position="110"/>
    </location>
</feature>
<name>A0AAW1BLP8_CROAD</name>
<dbReference type="Pfam" id="PF00087">
    <property type="entry name" value="Toxin_TOLIP"/>
    <property type="match status" value="1"/>
</dbReference>
<dbReference type="InterPro" id="IPR051110">
    <property type="entry name" value="Ly-6/neurotoxin-like_GPI-ap"/>
</dbReference>
<evidence type="ECO:0000256" key="1">
    <source>
        <dbReference type="ARBA" id="ARBA00004613"/>
    </source>
</evidence>
<sequence length="115" mass="12549">SGRHSGPNGPNPVTQPLPQNSFIEKVFSSFAAESIICFTCQNQLSNWNCLGTTNCSQREKRCVTLGMVSGAGNDSRVLITKACARKCPSEKDYPEKALSSLFCCDCSWCNILPPR</sequence>
<comment type="caution">
    <text evidence="6">The sequence shown here is derived from an EMBL/GenBank/DDBJ whole genome shotgun (WGS) entry which is preliminary data.</text>
</comment>
<feature type="non-terminal residue" evidence="6">
    <location>
        <position position="1"/>
    </location>
</feature>
<dbReference type="FunFam" id="2.10.60.10:FF:000003">
    <property type="entry name" value="lymphocyte antigen 6E isoform X1"/>
    <property type="match status" value="1"/>
</dbReference>
<organism evidence="6 7">
    <name type="scientific">Crotalus adamanteus</name>
    <name type="common">Eastern diamondback rattlesnake</name>
    <dbReference type="NCBI Taxonomy" id="8729"/>
    <lineage>
        <taxon>Eukaryota</taxon>
        <taxon>Metazoa</taxon>
        <taxon>Chordata</taxon>
        <taxon>Craniata</taxon>
        <taxon>Vertebrata</taxon>
        <taxon>Euteleostomi</taxon>
        <taxon>Lepidosauria</taxon>
        <taxon>Squamata</taxon>
        <taxon>Bifurcata</taxon>
        <taxon>Unidentata</taxon>
        <taxon>Episquamata</taxon>
        <taxon>Toxicofera</taxon>
        <taxon>Serpentes</taxon>
        <taxon>Colubroidea</taxon>
        <taxon>Viperidae</taxon>
        <taxon>Crotalinae</taxon>
        <taxon>Crotalus</taxon>
    </lineage>
</organism>
<dbReference type="InterPro" id="IPR045860">
    <property type="entry name" value="Snake_toxin-like_sf"/>
</dbReference>
<keyword evidence="4" id="KW-1015">Disulfide bond</keyword>
<dbReference type="GO" id="GO:0005886">
    <property type="term" value="C:plasma membrane"/>
    <property type="evidence" value="ECO:0007669"/>
    <property type="project" value="TreeGrafter"/>
</dbReference>
<keyword evidence="7" id="KW-1185">Reference proteome</keyword>
<dbReference type="AlphaFoldDB" id="A0AAW1BLP8"/>
<evidence type="ECO:0000256" key="4">
    <source>
        <dbReference type="ARBA" id="ARBA00023157"/>
    </source>
</evidence>
<dbReference type="CDD" id="cd23543">
    <property type="entry name" value="TFP_LU_ECD_Ly6E"/>
    <property type="match status" value="1"/>
</dbReference>
<evidence type="ECO:0000313" key="6">
    <source>
        <dbReference type="EMBL" id="KAK9402908.1"/>
    </source>
</evidence>
<keyword evidence="3" id="KW-0732">Signal</keyword>